<dbReference type="Pfam" id="PF07992">
    <property type="entry name" value="Pyr_redox_2"/>
    <property type="match status" value="1"/>
</dbReference>
<dbReference type="RefSeq" id="WP_085403766.1">
    <property type="nucleotide sequence ID" value="NZ_NAFL01000276.1"/>
</dbReference>
<dbReference type="Proteomes" id="UP000193335">
    <property type="component" value="Unassembled WGS sequence"/>
</dbReference>
<dbReference type="InterPro" id="IPR036188">
    <property type="entry name" value="FAD/NAD-bd_sf"/>
</dbReference>
<keyword evidence="3" id="KW-0274">FAD</keyword>
<dbReference type="InterPro" id="IPR004099">
    <property type="entry name" value="Pyr_nucl-diS_OxRdtase_dimer"/>
</dbReference>
<dbReference type="Pfam" id="PF02852">
    <property type="entry name" value="Pyr_redox_dim"/>
    <property type="match status" value="1"/>
</dbReference>
<evidence type="ECO:0000256" key="2">
    <source>
        <dbReference type="ARBA" id="ARBA00022630"/>
    </source>
</evidence>
<name>A0A1Y2JHJ0_BRAJP</name>
<dbReference type="PANTHER" id="PTHR43014">
    <property type="entry name" value="MERCURIC REDUCTASE"/>
    <property type="match status" value="1"/>
</dbReference>
<dbReference type="SUPFAM" id="SSF51905">
    <property type="entry name" value="FAD/NAD(P)-binding domain"/>
    <property type="match status" value="1"/>
</dbReference>
<evidence type="ECO:0000256" key="3">
    <source>
        <dbReference type="ARBA" id="ARBA00022827"/>
    </source>
</evidence>
<evidence type="ECO:0000259" key="4">
    <source>
        <dbReference type="Pfam" id="PF02852"/>
    </source>
</evidence>
<dbReference type="InterPro" id="IPR023753">
    <property type="entry name" value="FAD/NAD-binding_dom"/>
</dbReference>
<sequence>MLNIGRVGDFWRKPTTIESWAGEIEHALASPETTGRISNVNPLDTREFDAIFVGGGAAGRFGSAYLRAMGGRQLIVDRWPFLGGSCPHNACVPHHLFSECAAELMLARSFSGRFWFRDLDGVTTSIKEMVDLFRKGRVGPHAIMNYQSQQQLDLEFILNAPARIIDNHTVEVMGERFKARNLILGLGARGNDPQVPGINLKGVYNYASLVETLDHEPGETIVVVGGSKTAVEYGCFFNATGRRVIMLVRSKLLRLIPDEDTRNYTIDRMREQGIEIVEGAELAGIESGPDGRVAAVVADTPDGQRRIATDFVFHALGERPNSEMAVEALGIKTDDKGAVIVDDQLRTSVPNVYAIGDLIGPPMEMFKARKSGMYAARAAMGEKISYLPADWPDFLHTHYEVSWLGLGEEEAKRRYRNVVTMRMPPENPNGLDVALPAGDRVMLYAMLKPHLSGFQKLIIDGDSRRIIGAHHVGYGAKDGFQYLNVLIRQGLTIDQMGEMNELFLNPTHFIQLCRLRAGQQELRNL</sequence>
<dbReference type="InterPro" id="IPR016156">
    <property type="entry name" value="FAD/NAD-linked_Rdtase_dimer_sf"/>
</dbReference>
<feature type="domain" description="Pyridine nucleotide-disulphide oxidoreductase dimerisation" evidence="4">
    <location>
        <begin position="392"/>
        <end position="508"/>
    </location>
</feature>
<accession>A0A1Y2JHJ0</accession>
<protein>
    <submittedName>
        <fullName evidence="6">Dihydrolipoamide dehydrogenase</fullName>
    </submittedName>
</protein>
<dbReference type="Gene3D" id="3.50.50.60">
    <property type="entry name" value="FAD/NAD(P)-binding domain"/>
    <property type="match status" value="2"/>
</dbReference>
<dbReference type="Gene3D" id="3.30.390.30">
    <property type="match status" value="1"/>
</dbReference>
<comment type="cofactor">
    <cofactor evidence="1">
        <name>FAD</name>
        <dbReference type="ChEBI" id="CHEBI:57692"/>
    </cofactor>
</comment>
<dbReference type="PRINTS" id="PR00368">
    <property type="entry name" value="FADPNR"/>
</dbReference>
<evidence type="ECO:0000313" key="6">
    <source>
        <dbReference type="EMBL" id="OSJ26574.1"/>
    </source>
</evidence>
<dbReference type="SUPFAM" id="SSF55424">
    <property type="entry name" value="FAD/NAD-linked reductases, dimerisation (C-terminal) domain"/>
    <property type="match status" value="1"/>
</dbReference>
<dbReference type="GO" id="GO:0016491">
    <property type="term" value="F:oxidoreductase activity"/>
    <property type="evidence" value="ECO:0007669"/>
    <property type="project" value="InterPro"/>
</dbReference>
<organism evidence="6 7">
    <name type="scientific">Bradyrhizobium japonicum</name>
    <dbReference type="NCBI Taxonomy" id="375"/>
    <lineage>
        <taxon>Bacteria</taxon>
        <taxon>Pseudomonadati</taxon>
        <taxon>Pseudomonadota</taxon>
        <taxon>Alphaproteobacteria</taxon>
        <taxon>Hyphomicrobiales</taxon>
        <taxon>Nitrobacteraceae</taxon>
        <taxon>Bradyrhizobium</taxon>
    </lineage>
</organism>
<feature type="domain" description="FAD/NAD(P)-binding" evidence="5">
    <location>
        <begin position="49"/>
        <end position="372"/>
    </location>
</feature>
<dbReference type="AlphaFoldDB" id="A0A1Y2JHJ0"/>
<evidence type="ECO:0000259" key="5">
    <source>
        <dbReference type="Pfam" id="PF07992"/>
    </source>
</evidence>
<dbReference type="PRINTS" id="PR00411">
    <property type="entry name" value="PNDRDTASEI"/>
</dbReference>
<dbReference type="EMBL" id="NAFL01000276">
    <property type="protein sequence ID" value="OSJ26574.1"/>
    <property type="molecule type" value="Genomic_DNA"/>
</dbReference>
<gene>
    <name evidence="6" type="ORF">BSZ19_35500</name>
</gene>
<comment type="caution">
    <text evidence="6">The sequence shown here is derived from an EMBL/GenBank/DDBJ whole genome shotgun (WGS) entry which is preliminary data.</text>
</comment>
<proteinExistence type="predicted"/>
<dbReference type="PANTHER" id="PTHR43014:SF5">
    <property type="entry name" value="GLUTATHIONE REDUCTASE (NADPH)"/>
    <property type="match status" value="1"/>
</dbReference>
<keyword evidence="2" id="KW-0285">Flavoprotein</keyword>
<evidence type="ECO:0000256" key="1">
    <source>
        <dbReference type="ARBA" id="ARBA00001974"/>
    </source>
</evidence>
<evidence type="ECO:0000313" key="7">
    <source>
        <dbReference type="Proteomes" id="UP000193335"/>
    </source>
</evidence>
<reference evidence="6 7" key="1">
    <citation type="submission" date="2017-03" db="EMBL/GenBank/DDBJ databases">
        <title>Whole genome sequences of fourteen strains of Bradyrhizobium canariense and one strain of Bradyrhizobium japonicum isolated from Lupinus (Papilionoideae: Genisteae) species in Algeria.</title>
        <authorList>
            <person name="Crovadore J."/>
            <person name="Chekireb D."/>
            <person name="Brachmann A."/>
            <person name="Chablais R."/>
            <person name="Cochard B."/>
            <person name="Lefort F."/>
        </authorList>
    </citation>
    <scope>NUCLEOTIDE SEQUENCE [LARGE SCALE GENOMIC DNA]</scope>
    <source>
        <strain evidence="6 7">UBMA197</strain>
    </source>
</reference>